<dbReference type="Proteomes" id="UP000887116">
    <property type="component" value="Unassembled WGS sequence"/>
</dbReference>
<organism evidence="1 2">
    <name type="scientific">Trichonephila clavata</name>
    <name type="common">Joro spider</name>
    <name type="synonym">Nephila clavata</name>
    <dbReference type="NCBI Taxonomy" id="2740835"/>
    <lineage>
        <taxon>Eukaryota</taxon>
        <taxon>Metazoa</taxon>
        <taxon>Ecdysozoa</taxon>
        <taxon>Arthropoda</taxon>
        <taxon>Chelicerata</taxon>
        <taxon>Arachnida</taxon>
        <taxon>Araneae</taxon>
        <taxon>Araneomorphae</taxon>
        <taxon>Entelegynae</taxon>
        <taxon>Araneoidea</taxon>
        <taxon>Nephilidae</taxon>
        <taxon>Trichonephila</taxon>
    </lineage>
</organism>
<accession>A0A8X6F0Q2</accession>
<dbReference type="EMBL" id="BMAO01010367">
    <property type="protein sequence ID" value="GFQ66727.1"/>
    <property type="molecule type" value="Genomic_DNA"/>
</dbReference>
<gene>
    <name evidence="1" type="ORF">TNCT_521321</name>
</gene>
<reference evidence="1" key="1">
    <citation type="submission" date="2020-07" db="EMBL/GenBank/DDBJ databases">
        <title>Multicomponent nature underlies the extraordinary mechanical properties of spider dragline silk.</title>
        <authorList>
            <person name="Kono N."/>
            <person name="Nakamura H."/>
            <person name="Mori M."/>
            <person name="Yoshida Y."/>
            <person name="Ohtoshi R."/>
            <person name="Malay A.D."/>
            <person name="Moran D.A.P."/>
            <person name="Tomita M."/>
            <person name="Numata K."/>
            <person name="Arakawa K."/>
        </authorList>
    </citation>
    <scope>NUCLEOTIDE SEQUENCE</scope>
</reference>
<sequence>MAADLELSNFDLESGKVPKARFPTYNDTFSGGWEKLSDWERNGLSLGIRERSSGDCGNHEEGLSLRFRK</sequence>
<dbReference type="AlphaFoldDB" id="A0A8X6F0Q2"/>
<evidence type="ECO:0000313" key="2">
    <source>
        <dbReference type="Proteomes" id="UP000887116"/>
    </source>
</evidence>
<protein>
    <submittedName>
        <fullName evidence="1">Uncharacterized protein</fullName>
    </submittedName>
</protein>
<comment type="caution">
    <text evidence="1">The sequence shown here is derived from an EMBL/GenBank/DDBJ whole genome shotgun (WGS) entry which is preliminary data.</text>
</comment>
<keyword evidence="2" id="KW-1185">Reference proteome</keyword>
<evidence type="ECO:0000313" key="1">
    <source>
        <dbReference type="EMBL" id="GFQ66727.1"/>
    </source>
</evidence>
<name>A0A8X6F0Q2_TRICU</name>
<proteinExistence type="predicted"/>